<gene>
    <name evidence="1" type="ORF">DME_LOCUS10802</name>
</gene>
<dbReference type="STRING" id="318479.A0A0N4UPK7"/>
<dbReference type="Proteomes" id="UP000274756">
    <property type="component" value="Unassembled WGS sequence"/>
</dbReference>
<sequence>MKGTALCTRCEVSAVSAWNVRILMDVASHAITIHTLSKYCVDIACSSEVRLPIFGLAYSRSRSIINPGSEQKYWLYDCGGSNNLGRNGVAIVMSDKAHSALIEWKLTVWPTPRFKDKFYAELQLLTRPLRKHDMVIIGGDWNACVGHNAAAMTLAIGKYAIADRCCNGERFLHCAKEHYLFVTNTCFRHHRKHLIM</sequence>
<proteinExistence type="predicted"/>
<evidence type="ECO:0000313" key="2">
    <source>
        <dbReference type="Proteomes" id="UP000038040"/>
    </source>
</evidence>
<dbReference type="OrthoDB" id="5867484at2759"/>
<accession>A0A0N4UPK7</accession>
<evidence type="ECO:0000313" key="1">
    <source>
        <dbReference type="EMBL" id="VDN60829.1"/>
    </source>
</evidence>
<keyword evidence="3" id="KW-1185">Reference proteome</keyword>
<organism evidence="2 4">
    <name type="scientific">Dracunculus medinensis</name>
    <name type="common">Guinea worm</name>
    <dbReference type="NCBI Taxonomy" id="318479"/>
    <lineage>
        <taxon>Eukaryota</taxon>
        <taxon>Metazoa</taxon>
        <taxon>Ecdysozoa</taxon>
        <taxon>Nematoda</taxon>
        <taxon>Chromadorea</taxon>
        <taxon>Rhabditida</taxon>
        <taxon>Spirurina</taxon>
        <taxon>Dracunculoidea</taxon>
        <taxon>Dracunculidae</taxon>
        <taxon>Dracunculus</taxon>
    </lineage>
</organism>
<evidence type="ECO:0000313" key="4">
    <source>
        <dbReference type="WBParaSite" id="DME_0000989901-mRNA-1"/>
    </source>
</evidence>
<dbReference type="AlphaFoldDB" id="A0A0N4UPK7"/>
<evidence type="ECO:0000313" key="3">
    <source>
        <dbReference type="Proteomes" id="UP000274756"/>
    </source>
</evidence>
<name>A0A0N4UPK7_DRAME</name>
<dbReference type="WBParaSite" id="DME_0000989901-mRNA-1">
    <property type="protein sequence ID" value="DME_0000989901-mRNA-1"/>
    <property type="gene ID" value="DME_0000989901"/>
</dbReference>
<dbReference type="EMBL" id="UYYG01001249">
    <property type="protein sequence ID" value="VDN60829.1"/>
    <property type="molecule type" value="Genomic_DNA"/>
</dbReference>
<reference evidence="4" key="1">
    <citation type="submission" date="2017-02" db="UniProtKB">
        <authorList>
            <consortium name="WormBaseParasite"/>
        </authorList>
    </citation>
    <scope>IDENTIFICATION</scope>
</reference>
<reference evidence="1 3" key="2">
    <citation type="submission" date="2018-11" db="EMBL/GenBank/DDBJ databases">
        <authorList>
            <consortium name="Pathogen Informatics"/>
        </authorList>
    </citation>
    <scope>NUCLEOTIDE SEQUENCE [LARGE SCALE GENOMIC DNA]</scope>
</reference>
<protein>
    <submittedName>
        <fullName evidence="4">Endo/exonuclease/phosphatase domain-containing protein</fullName>
    </submittedName>
</protein>
<dbReference type="Gene3D" id="3.60.10.10">
    <property type="entry name" value="Endonuclease/exonuclease/phosphatase"/>
    <property type="match status" value="1"/>
</dbReference>
<dbReference type="SUPFAM" id="SSF56219">
    <property type="entry name" value="DNase I-like"/>
    <property type="match status" value="1"/>
</dbReference>
<dbReference type="Proteomes" id="UP000038040">
    <property type="component" value="Unplaced"/>
</dbReference>
<dbReference type="InterPro" id="IPR036691">
    <property type="entry name" value="Endo/exonu/phosph_ase_sf"/>
</dbReference>